<proteinExistence type="predicted"/>
<feature type="compositionally biased region" description="Basic residues" evidence="1">
    <location>
        <begin position="54"/>
        <end position="72"/>
    </location>
</feature>
<protein>
    <submittedName>
        <fullName evidence="2">Uncharacterized protein</fullName>
    </submittedName>
</protein>
<feature type="region of interest" description="Disordered" evidence="1">
    <location>
        <begin position="111"/>
        <end position="135"/>
    </location>
</feature>
<dbReference type="Proteomes" id="UP000324222">
    <property type="component" value="Unassembled WGS sequence"/>
</dbReference>
<dbReference type="AlphaFoldDB" id="A0A5B7D9N4"/>
<organism evidence="2 3">
    <name type="scientific">Portunus trituberculatus</name>
    <name type="common">Swimming crab</name>
    <name type="synonym">Neptunus trituberculatus</name>
    <dbReference type="NCBI Taxonomy" id="210409"/>
    <lineage>
        <taxon>Eukaryota</taxon>
        <taxon>Metazoa</taxon>
        <taxon>Ecdysozoa</taxon>
        <taxon>Arthropoda</taxon>
        <taxon>Crustacea</taxon>
        <taxon>Multicrustacea</taxon>
        <taxon>Malacostraca</taxon>
        <taxon>Eumalacostraca</taxon>
        <taxon>Eucarida</taxon>
        <taxon>Decapoda</taxon>
        <taxon>Pleocyemata</taxon>
        <taxon>Brachyura</taxon>
        <taxon>Eubrachyura</taxon>
        <taxon>Portunoidea</taxon>
        <taxon>Portunidae</taxon>
        <taxon>Portuninae</taxon>
        <taxon>Portunus</taxon>
    </lineage>
</organism>
<name>A0A5B7D9N4_PORTR</name>
<evidence type="ECO:0000256" key="1">
    <source>
        <dbReference type="SAM" id="MobiDB-lite"/>
    </source>
</evidence>
<dbReference type="EMBL" id="VSRR010000635">
    <property type="protein sequence ID" value="MPC17957.1"/>
    <property type="molecule type" value="Genomic_DNA"/>
</dbReference>
<keyword evidence="3" id="KW-1185">Reference proteome</keyword>
<feature type="compositionally biased region" description="Basic and acidic residues" evidence="1">
    <location>
        <begin position="121"/>
        <end position="135"/>
    </location>
</feature>
<reference evidence="2 3" key="1">
    <citation type="submission" date="2019-05" db="EMBL/GenBank/DDBJ databases">
        <title>Another draft genome of Portunus trituberculatus and its Hox gene families provides insights of decapod evolution.</title>
        <authorList>
            <person name="Jeong J.-H."/>
            <person name="Song I."/>
            <person name="Kim S."/>
            <person name="Choi T."/>
            <person name="Kim D."/>
            <person name="Ryu S."/>
            <person name="Kim W."/>
        </authorList>
    </citation>
    <scope>NUCLEOTIDE SEQUENCE [LARGE SCALE GENOMIC DNA]</scope>
    <source>
        <tissue evidence="2">Muscle</tissue>
    </source>
</reference>
<evidence type="ECO:0000313" key="2">
    <source>
        <dbReference type="EMBL" id="MPC17957.1"/>
    </source>
</evidence>
<feature type="region of interest" description="Disordered" evidence="1">
    <location>
        <begin position="54"/>
        <end position="83"/>
    </location>
</feature>
<accession>A0A5B7D9N4</accession>
<sequence>MWRAVRARRTGHHITSHRFFVTIIEAKEPNTTSHSDATNEQVSYMDHLALHHATSHHHHSHHPMCSKHHHTSSNKGEHNTMKSNSLNLNKRQAWGGSHARLEGRITRFLGPERGATRSNHGAREQRERGGGHGRKDGGAICETFAAWVQLGRRRRQRWRQWFSHSGGDRSPAASSTPTTTIVTTTTPLLPLTIRCRAQGVLVVVVLVTTTLKSLLRCPFPLPNTPGNSSQCTQLIALL</sequence>
<evidence type="ECO:0000313" key="3">
    <source>
        <dbReference type="Proteomes" id="UP000324222"/>
    </source>
</evidence>
<comment type="caution">
    <text evidence="2">The sequence shown here is derived from an EMBL/GenBank/DDBJ whole genome shotgun (WGS) entry which is preliminary data.</text>
</comment>
<gene>
    <name evidence="2" type="ORF">E2C01_010828</name>
</gene>